<gene>
    <name evidence="2" type="ORF">EBAPG3_004650</name>
</gene>
<keyword evidence="3" id="KW-1185">Reference proteome</keyword>
<keyword evidence="1" id="KW-0472">Membrane</keyword>
<name>A0A1W6SMT0_9PROT</name>
<evidence type="ECO:0008006" key="4">
    <source>
        <dbReference type="Google" id="ProtNLM"/>
    </source>
</evidence>
<evidence type="ECO:0000256" key="1">
    <source>
        <dbReference type="SAM" id="Phobius"/>
    </source>
</evidence>
<reference evidence="2 3" key="1">
    <citation type="journal article" date="2015" name="Int. J. Syst. Evol. Microbiol.">
        <title>Nitrosospira lacus sp. nov., a psychrotolerant, ammonia-oxidizing bacterium from sandy lake sediment.</title>
        <authorList>
            <person name="Urakawa H."/>
            <person name="Garcia J.C."/>
            <person name="Nielsen J.L."/>
            <person name="Le V.Q."/>
            <person name="Kozlowski J.A."/>
            <person name="Stein L.Y."/>
            <person name="Lim C.K."/>
            <person name="Pommerening-Roser A."/>
            <person name="Martens-Habbena W."/>
            <person name="Stahl D.A."/>
            <person name="Klotz M.G."/>
        </authorList>
    </citation>
    <scope>NUCLEOTIDE SEQUENCE [LARGE SCALE GENOMIC DNA]</scope>
    <source>
        <strain evidence="2 3">APG3</strain>
    </source>
</reference>
<dbReference type="AlphaFoldDB" id="A0A1W6SMT0"/>
<dbReference type="eggNOG" id="COG3167">
    <property type="taxonomic scope" value="Bacteria"/>
</dbReference>
<dbReference type="EMBL" id="CP021106">
    <property type="protein sequence ID" value="ARO87113.1"/>
    <property type="molecule type" value="Genomic_DNA"/>
</dbReference>
<keyword evidence="1" id="KW-1133">Transmembrane helix</keyword>
<dbReference type="RefSeq" id="WP_040851253.1">
    <property type="nucleotide sequence ID" value="NZ_CP021106.3"/>
</dbReference>
<evidence type="ECO:0000313" key="2">
    <source>
        <dbReference type="EMBL" id="ARO87113.1"/>
    </source>
</evidence>
<sequence length="182" mass="19939">MDAITWHARRLMRQLGPAGLAGITLLAATLTILLAGVLPLRGEIDSLRMELAARPLKSRPVIPVLPPDQILAKELALFQARFPTVDELPNELDALFILTKDKGLELNKGEYALVEKTGGALRRFEVTLPVTGTYSQIHGLILDVLEKLPSTALADIVLERGKVAEGQAAVILRFVFFVRKRA</sequence>
<organism evidence="2 3">
    <name type="scientific">Nitrosospira lacus</name>
    <dbReference type="NCBI Taxonomy" id="1288494"/>
    <lineage>
        <taxon>Bacteria</taxon>
        <taxon>Pseudomonadati</taxon>
        <taxon>Pseudomonadota</taxon>
        <taxon>Betaproteobacteria</taxon>
        <taxon>Nitrosomonadales</taxon>
        <taxon>Nitrosomonadaceae</taxon>
        <taxon>Nitrosospira</taxon>
    </lineage>
</organism>
<evidence type="ECO:0000313" key="3">
    <source>
        <dbReference type="Proteomes" id="UP000012179"/>
    </source>
</evidence>
<dbReference type="KEGG" id="nlc:EBAPG3_004650"/>
<dbReference type="Proteomes" id="UP000012179">
    <property type="component" value="Chromosome"/>
</dbReference>
<accession>A0A1W6SMT0</accession>
<protein>
    <recommendedName>
        <fullName evidence="4">Pilus assembly protein PilO</fullName>
    </recommendedName>
</protein>
<dbReference type="OrthoDB" id="9096701at2"/>
<feature type="transmembrane region" description="Helical" evidence="1">
    <location>
        <begin position="20"/>
        <end position="40"/>
    </location>
</feature>
<proteinExistence type="predicted"/>
<keyword evidence="1" id="KW-0812">Transmembrane</keyword>